<dbReference type="PANTHER" id="PTHR20854:SF4">
    <property type="entry name" value="INOSITOL-1-MONOPHOSPHATASE-RELATED"/>
    <property type="match status" value="1"/>
</dbReference>
<keyword evidence="5" id="KW-0479">Metal-binding</keyword>
<gene>
    <name evidence="8" type="ORF">UFOPK3789_00976</name>
</gene>
<dbReference type="GO" id="GO:0007165">
    <property type="term" value="P:signal transduction"/>
    <property type="evidence" value="ECO:0007669"/>
    <property type="project" value="TreeGrafter"/>
</dbReference>
<evidence type="ECO:0000256" key="6">
    <source>
        <dbReference type="ARBA" id="ARBA00022801"/>
    </source>
</evidence>
<protein>
    <recommendedName>
        <fullName evidence="4">inositol-phosphate phosphatase</fullName>
        <ecNumber evidence="4">3.1.3.25</ecNumber>
    </recommendedName>
</protein>
<evidence type="ECO:0000256" key="5">
    <source>
        <dbReference type="ARBA" id="ARBA00022723"/>
    </source>
</evidence>
<dbReference type="GO" id="GO:0008934">
    <property type="term" value="F:inositol monophosphate 1-phosphatase activity"/>
    <property type="evidence" value="ECO:0007669"/>
    <property type="project" value="InterPro"/>
</dbReference>
<keyword evidence="6" id="KW-0378">Hydrolase</keyword>
<dbReference type="FunFam" id="3.30.540.10:FF:000003">
    <property type="entry name" value="Inositol-1-monophosphatase"/>
    <property type="match status" value="1"/>
</dbReference>
<dbReference type="InterPro" id="IPR020583">
    <property type="entry name" value="Inositol_monoP_metal-BS"/>
</dbReference>
<evidence type="ECO:0000256" key="7">
    <source>
        <dbReference type="ARBA" id="ARBA00022842"/>
    </source>
</evidence>
<name>A0A6J7KPY5_9ZZZZ</name>
<dbReference type="Pfam" id="PF00459">
    <property type="entry name" value="Inositol_P"/>
    <property type="match status" value="1"/>
</dbReference>
<evidence type="ECO:0000256" key="2">
    <source>
        <dbReference type="ARBA" id="ARBA00001946"/>
    </source>
</evidence>
<reference evidence="8" key="1">
    <citation type="submission" date="2020-05" db="EMBL/GenBank/DDBJ databases">
        <authorList>
            <person name="Chiriac C."/>
            <person name="Salcher M."/>
            <person name="Ghai R."/>
            <person name="Kavagutti S V."/>
        </authorList>
    </citation>
    <scope>NUCLEOTIDE SEQUENCE</scope>
</reference>
<evidence type="ECO:0000256" key="3">
    <source>
        <dbReference type="ARBA" id="ARBA00009759"/>
    </source>
</evidence>
<dbReference type="PANTHER" id="PTHR20854">
    <property type="entry name" value="INOSITOL MONOPHOSPHATASE"/>
    <property type="match status" value="1"/>
</dbReference>
<dbReference type="Gene3D" id="3.30.540.10">
    <property type="entry name" value="Fructose-1,6-Bisphosphatase, subunit A, domain 1"/>
    <property type="match status" value="1"/>
</dbReference>
<dbReference type="GO" id="GO:0006020">
    <property type="term" value="P:inositol metabolic process"/>
    <property type="evidence" value="ECO:0007669"/>
    <property type="project" value="TreeGrafter"/>
</dbReference>
<keyword evidence="7" id="KW-0460">Magnesium</keyword>
<dbReference type="PRINTS" id="PR01959">
    <property type="entry name" value="SBIMPHPHTASE"/>
</dbReference>
<dbReference type="InterPro" id="IPR033942">
    <property type="entry name" value="IMPase"/>
</dbReference>
<evidence type="ECO:0000256" key="4">
    <source>
        <dbReference type="ARBA" id="ARBA00013106"/>
    </source>
</evidence>
<dbReference type="InterPro" id="IPR022337">
    <property type="entry name" value="Inositol_monophosphatase_SuhB"/>
</dbReference>
<dbReference type="GO" id="GO:0046872">
    <property type="term" value="F:metal ion binding"/>
    <property type="evidence" value="ECO:0007669"/>
    <property type="project" value="UniProtKB-KW"/>
</dbReference>
<organism evidence="8">
    <name type="scientific">freshwater metagenome</name>
    <dbReference type="NCBI Taxonomy" id="449393"/>
    <lineage>
        <taxon>unclassified sequences</taxon>
        <taxon>metagenomes</taxon>
        <taxon>ecological metagenomes</taxon>
    </lineage>
</organism>
<dbReference type="EC" id="3.1.3.25" evidence="4"/>
<comment type="cofactor">
    <cofactor evidence="2">
        <name>Mg(2+)</name>
        <dbReference type="ChEBI" id="CHEBI:18420"/>
    </cofactor>
</comment>
<comment type="similarity">
    <text evidence="3">Belongs to the inositol monophosphatase superfamily.</text>
</comment>
<dbReference type="SUPFAM" id="SSF56655">
    <property type="entry name" value="Carbohydrate phosphatase"/>
    <property type="match status" value="1"/>
</dbReference>
<dbReference type="InterPro" id="IPR020550">
    <property type="entry name" value="Inositol_monophosphatase_CS"/>
</dbReference>
<proteinExistence type="inferred from homology"/>
<comment type="catalytic activity">
    <reaction evidence="1">
        <text>a myo-inositol phosphate + H2O = myo-inositol + phosphate</text>
        <dbReference type="Rhea" id="RHEA:24056"/>
        <dbReference type="ChEBI" id="CHEBI:15377"/>
        <dbReference type="ChEBI" id="CHEBI:17268"/>
        <dbReference type="ChEBI" id="CHEBI:43474"/>
        <dbReference type="ChEBI" id="CHEBI:84139"/>
        <dbReference type="EC" id="3.1.3.25"/>
    </reaction>
</comment>
<evidence type="ECO:0000256" key="1">
    <source>
        <dbReference type="ARBA" id="ARBA00001033"/>
    </source>
</evidence>
<dbReference type="PROSITE" id="PS00630">
    <property type="entry name" value="IMP_2"/>
    <property type="match status" value="1"/>
</dbReference>
<sequence>MSILDLETLLSAATSAALAGGELVLASFQSPVNVREKSPGDWVTDTDMQSERMVRRVLEELAPGIPVHGEEEGGERAHDMHWLVDPLDGTANFLHGHPAVGVSIGLVAEGRPVVGVVHAPMLGNTYSARLGGGATCNGLKITVSSREISRAVIGVGFPFRRKDLRSRYLEAFTSVQSEVEDLRRVGAASLDLCWTAAGVYDGYFELGLGPWDVAAGGVIVREAGGVVTDWHGDDSDWLQTGDIVVAPPGVHPELRRLIGHASS</sequence>
<dbReference type="Gene3D" id="3.40.190.80">
    <property type="match status" value="1"/>
</dbReference>
<dbReference type="PROSITE" id="PS00629">
    <property type="entry name" value="IMP_1"/>
    <property type="match status" value="1"/>
</dbReference>
<dbReference type="EMBL" id="CAFBNL010000054">
    <property type="protein sequence ID" value="CAB4955814.1"/>
    <property type="molecule type" value="Genomic_DNA"/>
</dbReference>
<dbReference type="GO" id="GO:0046854">
    <property type="term" value="P:phosphatidylinositol phosphate biosynthetic process"/>
    <property type="evidence" value="ECO:0007669"/>
    <property type="project" value="InterPro"/>
</dbReference>
<dbReference type="PRINTS" id="PR00377">
    <property type="entry name" value="IMPHPHTASES"/>
</dbReference>
<evidence type="ECO:0000313" key="8">
    <source>
        <dbReference type="EMBL" id="CAB4955814.1"/>
    </source>
</evidence>
<dbReference type="InterPro" id="IPR000760">
    <property type="entry name" value="Inositol_monophosphatase-like"/>
</dbReference>
<dbReference type="AlphaFoldDB" id="A0A6J7KPY5"/>
<dbReference type="CDD" id="cd01639">
    <property type="entry name" value="IMPase"/>
    <property type="match status" value="1"/>
</dbReference>
<accession>A0A6J7KPY5</accession>